<gene>
    <name evidence="2" type="ORF">AAFF_G00346290</name>
</gene>
<accession>A0AAD7SLQ6</accession>
<evidence type="ECO:0000256" key="1">
    <source>
        <dbReference type="SAM" id="MobiDB-lite"/>
    </source>
</evidence>
<dbReference type="AlphaFoldDB" id="A0AAD7SLQ6"/>
<organism evidence="2 3">
    <name type="scientific">Aldrovandia affinis</name>
    <dbReference type="NCBI Taxonomy" id="143900"/>
    <lineage>
        <taxon>Eukaryota</taxon>
        <taxon>Metazoa</taxon>
        <taxon>Chordata</taxon>
        <taxon>Craniata</taxon>
        <taxon>Vertebrata</taxon>
        <taxon>Euteleostomi</taxon>
        <taxon>Actinopterygii</taxon>
        <taxon>Neopterygii</taxon>
        <taxon>Teleostei</taxon>
        <taxon>Notacanthiformes</taxon>
        <taxon>Halosauridae</taxon>
        <taxon>Aldrovandia</taxon>
    </lineage>
</organism>
<keyword evidence="3" id="KW-1185">Reference proteome</keyword>
<feature type="region of interest" description="Disordered" evidence="1">
    <location>
        <begin position="74"/>
        <end position="156"/>
    </location>
</feature>
<evidence type="ECO:0000313" key="2">
    <source>
        <dbReference type="EMBL" id="KAJ8403761.1"/>
    </source>
</evidence>
<dbReference type="EMBL" id="JAINUG010000056">
    <property type="protein sequence ID" value="KAJ8403761.1"/>
    <property type="molecule type" value="Genomic_DNA"/>
</dbReference>
<evidence type="ECO:0000313" key="3">
    <source>
        <dbReference type="Proteomes" id="UP001221898"/>
    </source>
</evidence>
<reference evidence="2" key="1">
    <citation type="journal article" date="2023" name="Science">
        <title>Genome structures resolve the early diversification of teleost fishes.</title>
        <authorList>
            <person name="Parey E."/>
            <person name="Louis A."/>
            <person name="Montfort J."/>
            <person name="Bouchez O."/>
            <person name="Roques C."/>
            <person name="Iampietro C."/>
            <person name="Lluch J."/>
            <person name="Castinel A."/>
            <person name="Donnadieu C."/>
            <person name="Desvignes T."/>
            <person name="Floi Bucao C."/>
            <person name="Jouanno E."/>
            <person name="Wen M."/>
            <person name="Mejri S."/>
            <person name="Dirks R."/>
            <person name="Jansen H."/>
            <person name="Henkel C."/>
            <person name="Chen W.J."/>
            <person name="Zahm M."/>
            <person name="Cabau C."/>
            <person name="Klopp C."/>
            <person name="Thompson A.W."/>
            <person name="Robinson-Rechavi M."/>
            <person name="Braasch I."/>
            <person name="Lecointre G."/>
            <person name="Bobe J."/>
            <person name="Postlethwait J.H."/>
            <person name="Berthelot C."/>
            <person name="Roest Crollius H."/>
            <person name="Guiguen Y."/>
        </authorList>
    </citation>
    <scope>NUCLEOTIDE SEQUENCE</scope>
    <source>
        <strain evidence="2">NC1722</strain>
    </source>
</reference>
<protein>
    <submittedName>
        <fullName evidence="2">Uncharacterized protein</fullName>
    </submittedName>
</protein>
<name>A0AAD7SLQ6_9TELE</name>
<proteinExistence type="predicted"/>
<sequence>MHHAAISAPQDLVEVPGDWRAKQGRQRRLVLGYGAGLLGTASKGKAVGAISSRWHLRPPAPLPRERDRQISTQISTHPHPPFQQFTTTEGRGVERRESVSGGYQRKVRRSVNRTPDRDAAFAPESSVKCIAQPSRRSARRSTPASAALQSRPQGHSDWQDLLSSALLRCVLKCLPSNGVQRTHALYGHLMFIARTVRRSKHRRPSPRL</sequence>
<dbReference type="Proteomes" id="UP001221898">
    <property type="component" value="Unassembled WGS sequence"/>
</dbReference>
<comment type="caution">
    <text evidence="2">The sequence shown here is derived from an EMBL/GenBank/DDBJ whole genome shotgun (WGS) entry which is preliminary data.</text>
</comment>